<protein>
    <recommendedName>
        <fullName evidence="4">Phage shock protein B</fullName>
    </recommendedName>
</protein>
<reference evidence="3" key="1">
    <citation type="submission" date="2020-09" db="EMBL/GenBank/DDBJ databases">
        <title>The genome sequence of strain Labrenzia suaedae 4C16A.</title>
        <authorList>
            <person name="Liu Y."/>
        </authorList>
    </citation>
    <scope>NUCLEOTIDE SEQUENCE [LARGE SCALE GENOMIC DNA]</scope>
    <source>
        <strain evidence="3">4C16A</strain>
    </source>
</reference>
<organism evidence="2 3">
    <name type="scientific">Roseibium litorale</name>
    <dbReference type="NCBI Taxonomy" id="2803841"/>
    <lineage>
        <taxon>Bacteria</taxon>
        <taxon>Pseudomonadati</taxon>
        <taxon>Pseudomonadota</taxon>
        <taxon>Alphaproteobacteria</taxon>
        <taxon>Hyphomicrobiales</taxon>
        <taxon>Stappiaceae</taxon>
        <taxon>Roseibium</taxon>
    </lineage>
</organism>
<feature type="transmembrane region" description="Helical" evidence="1">
    <location>
        <begin position="12"/>
        <end position="33"/>
    </location>
</feature>
<sequence length="90" mass="10510">MTGPITWDQVTMLVGLAVVLCGAWWFLFSYVLAVKKELHEFRLEVAKDYASQRLLKDLEKRVVLELKELREEFHVMPERLAALLRAAKHD</sequence>
<dbReference type="Proteomes" id="UP000632063">
    <property type="component" value="Unassembled WGS sequence"/>
</dbReference>
<dbReference type="RefSeq" id="WP_192150633.1">
    <property type="nucleotide sequence ID" value="NZ_JACYXI010000019.1"/>
</dbReference>
<gene>
    <name evidence="2" type="ORF">IG616_21085</name>
</gene>
<name>A0ABR9CTB6_9HYPH</name>
<evidence type="ECO:0000313" key="3">
    <source>
        <dbReference type="Proteomes" id="UP000632063"/>
    </source>
</evidence>
<evidence type="ECO:0000313" key="2">
    <source>
        <dbReference type="EMBL" id="MBD8894049.1"/>
    </source>
</evidence>
<evidence type="ECO:0008006" key="4">
    <source>
        <dbReference type="Google" id="ProtNLM"/>
    </source>
</evidence>
<proteinExistence type="predicted"/>
<comment type="caution">
    <text evidence="2">The sequence shown here is derived from an EMBL/GenBank/DDBJ whole genome shotgun (WGS) entry which is preliminary data.</text>
</comment>
<keyword evidence="3" id="KW-1185">Reference proteome</keyword>
<keyword evidence="1" id="KW-0472">Membrane</keyword>
<reference evidence="2 3" key="2">
    <citation type="journal article" date="2021" name="Int. J. Syst. Evol. Microbiol.">
        <title>Roseibium litorale sp. nov., isolated from a tidal flat sediment and proposal for the reclassification of Labrenzia polysiphoniae as Roseibium polysiphoniae comb. nov.</title>
        <authorList>
            <person name="Liu Y."/>
            <person name="Pei T."/>
            <person name="Du J."/>
            <person name="Chao M."/>
            <person name="Deng M.R."/>
            <person name="Zhu H."/>
        </authorList>
    </citation>
    <scope>NUCLEOTIDE SEQUENCE [LARGE SCALE GENOMIC DNA]</scope>
    <source>
        <strain evidence="2 3">4C16A</strain>
    </source>
</reference>
<keyword evidence="1" id="KW-1133">Transmembrane helix</keyword>
<dbReference type="EMBL" id="JACYXI010000019">
    <property type="protein sequence ID" value="MBD8894049.1"/>
    <property type="molecule type" value="Genomic_DNA"/>
</dbReference>
<evidence type="ECO:0000256" key="1">
    <source>
        <dbReference type="SAM" id="Phobius"/>
    </source>
</evidence>
<accession>A0ABR9CTB6</accession>
<keyword evidence="1" id="KW-0812">Transmembrane</keyword>